<gene>
    <name evidence="2" type="ORF">RMCB_3328</name>
</gene>
<accession>A0A100W073</accession>
<organism evidence="2 3">
    <name type="scientific">Mycolicibacterium brisbanense</name>
    <dbReference type="NCBI Taxonomy" id="146020"/>
    <lineage>
        <taxon>Bacteria</taxon>
        <taxon>Bacillati</taxon>
        <taxon>Actinomycetota</taxon>
        <taxon>Actinomycetes</taxon>
        <taxon>Mycobacteriales</taxon>
        <taxon>Mycobacteriaceae</taxon>
        <taxon>Mycolicibacterium</taxon>
    </lineage>
</organism>
<feature type="compositionally biased region" description="Pro residues" evidence="1">
    <location>
        <begin position="216"/>
        <end position="228"/>
    </location>
</feature>
<feature type="compositionally biased region" description="Low complexity" evidence="1">
    <location>
        <begin position="39"/>
        <end position="60"/>
    </location>
</feature>
<proteinExistence type="predicted"/>
<feature type="compositionally biased region" description="Low complexity" evidence="1">
    <location>
        <begin position="205"/>
        <end position="215"/>
    </location>
</feature>
<evidence type="ECO:0000313" key="3">
    <source>
        <dbReference type="Proteomes" id="UP000069620"/>
    </source>
</evidence>
<dbReference type="EMBL" id="BCSX01000028">
    <property type="protein sequence ID" value="GAS89232.1"/>
    <property type="molecule type" value="Genomic_DNA"/>
</dbReference>
<dbReference type="InterPro" id="IPR029058">
    <property type="entry name" value="AB_hydrolase_fold"/>
</dbReference>
<dbReference type="SUPFAM" id="SSF53474">
    <property type="entry name" value="alpha/beta-Hydrolases"/>
    <property type="match status" value="1"/>
</dbReference>
<keyword evidence="3" id="KW-1185">Reference proteome</keyword>
<evidence type="ECO:0000256" key="1">
    <source>
        <dbReference type="SAM" id="MobiDB-lite"/>
    </source>
</evidence>
<feature type="region of interest" description="Disordered" evidence="1">
    <location>
        <begin position="205"/>
        <end position="228"/>
    </location>
</feature>
<dbReference type="Gene3D" id="3.40.50.1820">
    <property type="entry name" value="alpha/beta hydrolase"/>
    <property type="match status" value="1"/>
</dbReference>
<dbReference type="OrthoDB" id="7226437at2"/>
<feature type="compositionally biased region" description="Polar residues" evidence="1">
    <location>
        <begin position="120"/>
        <end position="142"/>
    </location>
</feature>
<dbReference type="AlphaFoldDB" id="A0A100W073"/>
<sequence>MVHDSRCPKSARRLPPRYGLAVVAVGIGIAGASGHAVAWADPGTSDSSGTTSSHASATTDHGPKQAPQRHGTRPDRSSTTTKTRDDTRDRGPTGGAAASGTDTKPTRPVTNDSNSDKPQQDSAQQQKPTALRQDSPTDTSVGKSHVKQAAPTRVRSAVKQLTTAATSLTGRTTKPQAPEPQHADTIAALKPDLKTPAIPLTAKLAAATSPVEAPSTPTPSTPTPPQPLSPIAKLAELPGRVINSVLQALDITVSANGPKSPLNFQPVDEALFAAFRRVEATLGLDKTPAAQPTPPPLTYTGPATGKTPTVSQFLNAAAAEYVLGGTPGDLKPFTVDGKQMQSTNTLSGESAKAWVTPQGQIIVAYQGTTGGTNLLANPVIAISQIATDAQVIFTNTTPQAFTDSLAFEQQVAAEAAKQGYSQDDIFVTGHSLGGWEAEYVAQQTGVGGIGFESPGINTTVPGNGANSGFVNVETYGDTAAYFATDLPALQPFVPPYVPGGGTKPHYGSIVMIGDPTATTPLVNASSLWGANPIGDVVFVVDILGNFLEHHLPGMQAYNLGVTPDPGVVPWLGATMGPVESGYGDMTIPELQKAASDAGTLITP</sequence>
<dbReference type="RefSeq" id="WP_062829660.1">
    <property type="nucleotide sequence ID" value="NZ_BCSX01000028.1"/>
</dbReference>
<feature type="compositionally biased region" description="Basic and acidic residues" evidence="1">
    <location>
        <begin position="72"/>
        <end position="91"/>
    </location>
</feature>
<comment type="caution">
    <text evidence="2">The sequence shown here is derived from an EMBL/GenBank/DDBJ whole genome shotgun (WGS) entry which is preliminary data.</text>
</comment>
<protein>
    <submittedName>
        <fullName evidence="2">Uncharacterized protein</fullName>
    </submittedName>
</protein>
<dbReference type="Proteomes" id="UP000069620">
    <property type="component" value="Unassembled WGS sequence"/>
</dbReference>
<feature type="compositionally biased region" description="Polar residues" evidence="1">
    <location>
        <begin position="100"/>
        <end position="113"/>
    </location>
</feature>
<feature type="region of interest" description="Disordered" evidence="1">
    <location>
        <begin position="39"/>
        <end position="159"/>
    </location>
</feature>
<reference evidence="3" key="1">
    <citation type="journal article" date="2016" name="Genome Announc.">
        <title>Draft Genome Sequences of Five Rapidly Growing Mycobacterium Species, M. thermoresistibile, M. fortuitum subsp. acetamidolyticum, M. canariasense, M. brisbanense, and M. novocastrense.</title>
        <authorList>
            <person name="Katahira K."/>
            <person name="Ogura Y."/>
            <person name="Gotoh Y."/>
            <person name="Hayashi T."/>
        </authorList>
    </citation>
    <scope>NUCLEOTIDE SEQUENCE [LARGE SCALE GENOMIC DNA]</scope>
    <source>
        <strain evidence="3">JCM15654</strain>
    </source>
</reference>
<evidence type="ECO:0000313" key="2">
    <source>
        <dbReference type="EMBL" id="GAS89232.1"/>
    </source>
</evidence>
<reference evidence="3" key="2">
    <citation type="submission" date="2016-02" db="EMBL/GenBank/DDBJ databases">
        <title>Draft genome sequence of five rapidly growing Mycobacterium species.</title>
        <authorList>
            <person name="Katahira K."/>
            <person name="Gotou Y."/>
            <person name="Iida K."/>
            <person name="Ogura Y."/>
            <person name="Hayashi T."/>
        </authorList>
    </citation>
    <scope>NUCLEOTIDE SEQUENCE [LARGE SCALE GENOMIC DNA]</scope>
    <source>
        <strain evidence="3">JCM15654</strain>
    </source>
</reference>
<name>A0A100W073_9MYCO</name>